<evidence type="ECO:0000256" key="6">
    <source>
        <dbReference type="SAM" id="MobiDB-lite"/>
    </source>
</evidence>
<feature type="compositionally biased region" description="Polar residues" evidence="6">
    <location>
        <begin position="35"/>
        <end position="53"/>
    </location>
</feature>
<keyword evidence="10" id="KW-1185">Reference proteome</keyword>
<dbReference type="RefSeq" id="WP_344687848.1">
    <property type="nucleotide sequence ID" value="NZ_BAAAVV010000002.1"/>
</dbReference>
<feature type="signal peptide" evidence="7">
    <location>
        <begin position="1"/>
        <end position="30"/>
    </location>
</feature>
<comment type="catalytic activity">
    <reaction evidence="1">
        <text>Hydrolysis of terminal non-reducing N-acetyl-D-hexosamine residues in N-acetyl-beta-D-hexosaminides.</text>
        <dbReference type="EC" id="3.2.1.52"/>
    </reaction>
</comment>
<evidence type="ECO:0000313" key="9">
    <source>
        <dbReference type="EMBL" id="GAA3162451.1"/>
    </source>
</evidence>
<name>A0ABP6NZ08_9ACTN</name>
<comment type="similarity">
    <text evidence="2">Belongs to the glycosyl hydrolase 3 family.</text>
</comment>
<protein>
    <recommendedName>
        <fullName evidence="3">beta-N-acetylhexosaminidase</fullName>
        <ecNumber evidence="3">3.2.1.52</ecNumber>
    </recommendedName>
</protein>
<evidence type="ECO:0000256" key="7">
    <source>
        <dbReference type="SAM" id="SignalP"/>
    </source>
</evidence>
<accession>A0ABP6NZ08</accession>
<dbReference type="SUPFAM" id="SSF51445">
    <property type="entry name" value="(Trans)glycosidases"/>
    <property type="match status" value="1"/>
</dbReference>
<dbReference type="Pfam" id="PF00933">
    <property type="entry name" value="Glyco_hydro_3"/>
    <property type="match status" value="1"/>
</dbReference>
<evidence type="ECO:0000259" key="8">
    <source>
        <dbReference type="Pfam" id="PF00933"/>
    </source>
</evidence>
<proteinExistence type="inferred from homology"/>
<reference evidence="10" key="1">
    <citation type="journal article" date="2019" name="Int. J. Syst. Evol. Microbiol.">
        <title>The Global Catalogue of Microorganisms (GCM) 10K type strain sequencing project: providing services to taxonomists for standard genome sequencing and annotation.</title>
        <authorList>
            <consortium name="The Broad Institute Genomics Platform"/>
            <consortium name="The Broad Institute Genome Sequencing Center for Infectious Disease"/>
            <person name="Wu L."/>
            <person name="Ma J."/>
        </authorList>
    </citation>
    <scope>NUCLEOTIDE SEQUENCE [LARGE SCALE GENOMIC DNA]</scope>
    <source>
        <strain evidence="10">JCM 15614</strain>
    </source>
</reference>
<dbReference type="Proteomes" id="UP001499924">
    <property type="component" value="Unassembled WGS sequence"/>
</dbReference>
<dbReference type="InterPro" id="IPR050226">
    <property type="entry name" value="NagZ_Beta-hexosaminidase"/>
</dbReference>
<evidence type="ECO:0000256" key="5">
    <source>
        <dbReference type="ARBA" id="ARBA00023295"/>
    </source>
</evidence>
<organism evidence="9 10">
    <name type="scientific">Blastococcus jejuensis</name>
    <dbReference type="NCBI Taxonomy" id="351224"/>
    <lineage>
        <taxon>Bacteria</taxon>
        <taxon>Bacillati</taxon>
        <taxon>Actinomycetota</taxon>
        <taxon>Actinomycetes</taxon>
        <taxon>Geodermatophilales</taxon>
        <taxon>Geodermatophilaceae</taxon>
        <taxon>Blastococcus</taxon>
    </lineage>
</organism>
<evidence type="ECO:0000256" key="3">
    <source>
        <dbReference type="ARBA" id="ARBA00012663"/>
    </source>
</evidence>
<dbReference type="InterPro" id="IPR036962">
    <property type="entry name" value="Glyco_hydro_3_N_sf"/>
</dbReference>
<dbReference type="InterPro" id="IPR001764">
    <property type="entry name" value="Glyco_hydro_3_N"/>
</dbReference>
<evidence type="ECO:0000256" key="4">
    <source>
        <dbReference type="ARBA" id="ARBA00022801"/>
    </source>
</evidence>
<dbReference type="PANTHER" id="PTHR30480:SF13">
    <property type="entry name" value="BETA-HEXOSAMINIDASE"/>
    <property type="match status" value="1"/>
</dbReference>
<feature type="region of interest" description="Disordered" evidence="6">
    <location>
        <begin position="33"/>
        <end position="57"/>
    </location>
</feature>
<dbReference type="EMBL" id="BAAAVV010000002">
    <property type="protein sequence ID" value="GAA3162451.1"/>
    <property type="molecule type" value="Genomic_DNA"/>
</dbReference>
<dbReference type="PROSITE" id="PS51257">
    <property type="entry name" value="PROKAR_LIPOPROTEIN"/>
    <property type="match status" value="1"/>
</dbReference>
<comment type="caution">
    <text evidence="9">The sequence shown here is derived from an EMBL/GenBank/DDBJ whole genome shotgun (WGS) entry which is preliminary data.</text>
</comment>
<evidence type="ECO:0000313" key="10">
    <source>
        <dbReference type="Proteomes" id="UP001499924"/>
    </source>
</evidence>
<sequence>MAVPRVPVRRSALLPAAVLCVLLTACAAGAGNRADGTSASVTTTGPTSSQAAPPSTEEQRVDAALAGLDRREQVAQLFVIGVRLDDLGSGDALVDAGVGGLFLAGRSQTPAEDLRAVTEGWQSAAPGPALWVAVDQEGGAVQTLSGEGFERLPTAQEQGRLPAGELTALAADLGTSLDAAGINLDLAPVADVVPAGTEAGNAPIGAYGRQYGSTPEEVVAAAGTIVAGLADAGVTATLKHFPGLGRVTGNTDDTAVVHDGVTTADDPQLAVFTTLADSPAAPFVMASSAIYDRIDPSTQAMFSPVVLTDVLREQLGFDGVVISDDLGNAEAVSNVAVGDRAVRFLAAGGTLVLSLQPSDLEPMVEAVLARANADPEFAAVVDDAVRTALLAKARAGLL</sequence>
<keyword evidence="7" id="KW-0732">Signal</keyword>
<feature type="domain" description="Glycoside hydrolase family 3 N-terminal" evidence="8">
    <location>
        <begin position="71"/>
        <end position="368"/>
    </location>
</feature>
<dbReference type="InterPro" id="IPR019800">
    <property type="entry name" value="Glyco_hydro_3_AS"/>
</dbReference>
<dbReference type="GO" id="GO:0016787">
    <property type="term" value="F:hydrolase activity"/>
    <property type="evidence" value="ECO:0007669"/>
    <property type="project" value="UniProtKB-KW"/>
</dbReference>
<dbReference type="PANTHER" id="PTHR30480">
    <property type="entry name" value="BETA-HEXOSAMINIDASE-RELATED"/>
    <property type="match status" value="1"/>
</dbReference>
<keyword evidence="5" id="KW-0326">Glycosidase</keyword>
<dbReference type="PROSITE" id="PS00775">
    <property type="entry name" value="GLYCOSYL_HYDROL_F3"/>
    <property type="match status" value="1"/>
</dbReference>
<dbReference type="Gene3D" id="3.20.20.300">
    <property type="entry name" value="Glycoside hydrolase, family 3, N-terminal domain"/>
    <property type="match status" value="1"/>
</dbReference>
<dbReference type="EC" id="3.2.1.52" evidence="3"/>
<keyword evidence="4 9" id="KW-0378">Hydrolase</keyword>
<gene>
    <name evidence="9" type="ORF">GCM10010531_12840</name>
</gene>
<evidence type="ECO:0000256" key="2">
    <source>
        <dbReference type="ARBA" id="ARBA00005336"/>
    </source>
</evidence>
<evidence type="ECO:0000256" key="1">
    <source>
        <dbReference type="ARBA" id="ARBA00001231"/>
    </source>
</evidence>
<feature type="chain" id="PRO_5045710685" description="beta-N-acetylhexosaminidase" evidence="7">
    <location>
        <begin position="31"/>
        <end position="398"/>
    </location>
</feature>
<dbReference type="InterPro" id="IPR017853">
    <property type="entry name" value="GH"/>
</dbReference>